<dbReference type="GO" id="GO:0006351">
    <property type="term" value="P:DNA-templated transcription"/>
    <property type="evidence" value="ECO:0007669"/>
    <property type="project" value="InterPro"/>
</dbReference>
<keyword evidence="4" id="KW-1185">Reference proteome</keyword>
<reference evidence="3 4" key="1">
    <citation type="submission" date="2015-06" db="EMBL/GenBank/DDBJ databases">
        <title>Draft genome sequence of an Alphaproteobacteria species associated to the Mediterranean sponge Oscarella lobularis.</title>
        <authorList>
            <person name="Jourda C."/>
            <person name="Santini S."/>
            <person name="Claverie J.-M."/>
        </authorList>
    </citation>
    <scope>NUCLEOTIDE SEQUENCE [LARGE SCALE GENOMIC DNA]</scope>
    <source>
        <strain evidence="3">IGS</strain>
    </source>
</reference>
<proteinExistence type="predicted"/>
<feature type="domain" description="Transcriptional repressor PaaX-like N-terminal" evidence="1">
    <location>
        <begin position="47"/>
        <end position="114"/>
    </location>
</feature>
<dbReference type="Pfam" id="PF08223">
    <property type="entry name" value="PaaX_C"/>
    <property type="match status" value="1"/>
</dbReference>
<sequence length="298" mass="33004">MCHPFACSVVAQRPGHVYNLRMAAKTPPTSPVEMIAALAALGEMRVWSVLITIFGDAVAARGGQVSAMTLQTILDRLRFKPEAMRVAIHRLVKDGWISRDKQGRQSYYKLSKEGRAEFLPATQRIYAEAPALAGPWQLAILPPMPEKQRGEAKKRYSDAGYLAVSPTCFIAPAGTPAPKDDQALNLDAPLAQVPNWVRETLGPPHLQIEYQQLERMLERLSRTKVTQGDEAAALRVIMIHQWRRVLLRHADLPAELLPATWRGEACRALVLQEHKRLSALADPWLDNEIGSGTAALAC</sequence>
<dbReference type="InterPro" id="IPR011965">
    <property type="entry name" value="PaaX_trns_reg"/>
</dbReference>
<protein>
    <submittedName>
        <fullName evidence="3">Phenylacetic acid degradation operon negative regulatory protein PaaX</fullName>
    </submittedName>
</protein>
<name>A0A0J9EBY2_9RHOB</name>
<dbReference type="STRING" id="1675527.AIOL_000443"/>
<accession>A0A0J9EBY2</accession>
<dbReference type="Gene3D" id="1.10.10.10">
    <property type="entry name" value="Winged helix-like DNA-binding domain superfamily/Winged helix DNA-binding domain"/>
    <property type="match status" value="1"/>
</dbReference>
<dbReference type="InterPro" id="IPR012906">
    <property type="entry name" value="PaaX-like_N"/>
</dbReference>
<dbReference type="PANTHER" id="PTHR30319:SF1">
    <property type="entry name" value="TRANSCRIPTIONAL REPRESSOR PAAX"/>
    <property type="match status" value="1"/>
</dbReference>
<dbReference type="InterPro" id="IPR013225">
    <property type="entry name" value="PaaX_C"/>
</dbReference>
<gene>
    <name evidence="3" type="ORF">AIOL_000443</name>
</gene>
<evidence type="ECO:0000313" key="4">
    <source>
        <dbReference type="Proteomes" id="UP000037178"/>
    </source>
</evidence>
<dbReference type="InterPro" id="IPR036388">
    <property type="entry name" value="WH-like_DNA-bd_sf"/>
</dbReference>
<comment type="caution">
    <text evidence="3">The sequence shown here is derived from an EMBL/GenBank/DDBJ whole genome shotgun (WGS) entry which is preliminary data.</text>
</comment>
<evidence type="ECO:0000259" key="1">
    <source>
        <dbReference type="Pfam" id="PF07848"/>
    </source>
</evidence>
<organism evidence="3 4">
    <name type="scientific">Candidatus Rhodobacter oscarellae</name>
    <dbReference type="NCBI Taxonomy" id="1675527"/>
    <lineage>
        <taxon>Bacteria</taxon>
        <taxon>Pseudomonadati</taxon>
        <taxon>Pseudomonadota</taxon>
        <taxon>Alphaproteobacteria</taxon>
        <taxon>Rhodobacterales</taxon>
        <taxon>Rhodobacter group</taxon>
        <taxon>Rhodobacter</taxon>
    </lineage>
</organism>
<dbReference type="Proteomes" id="UP000037178">
    <property type="component" value="Unassembled WGS sequence"/>
</dbReference>
<dbReference type="PATRIC" id="fig|1675527.3.peg.494"/>
<dbReference type="AlphaFoldDB" id="A0A0J9EBY2"/>
<dbReference type="PIRSF" id="PIRSF020623">
    <property type="entry name" value="PaaX"/>
    <property type="match status" value="1"/>
</dbReference>
<dbReference type="InterPro" id="IPR036390">
    <property type="entry name" value="WH_DNA-bd_sf"/>
</dbReference>
<dbReference type="Gene3D" id="1.20.58.1460">
    <property type="match status" value="1"/>
</dbReference>
<evidence type="ECO:0000313" key="3">
    <source>
        <dbReference type="EMBL" id="KMW60290.1"/>
    </source>
</evidence>
<evidence type="ECO:0000259" key="2">
    <source>
        <dbReference type="Pfam" id="PF08223"/>
    </source>
</evidence>
<feature type="domain" description="Transcriptional repressor PaaX-like C-terminal" evidence="2">
    <location>
        <begin position="209"/>
        <end position="286"/>
    </location>
</feature>
<dbReference type="PANTHER" id="PTHR30319">
    <property type="entry name" value="PHENYLACETIC ACID REGULATOR-RELATED TRANSCRIPTIONAL REPRESSOR"/>
    <property type="match status" value="1"/>
</dbReference>
<dbReference type="SUPFAM" id="SSF46785">
    <property type="entry name" value="Winged helix' DNA-binding domain"/>
    <property type="match status" value="1"/>
</dbReference>
<dbReference type="EMBL" id="LFTY01000001">
    <property type="protein sequence ID" value="KMW60290.1"/>
    <property type="molecule type" value="Genomic_DNA"/>
</dbReference>
<dbReference type="Gene3D" id="3.30.70.2670">
    <property type="match status" value="1"/>
</dbReference>
<dbReference type="Pfam" id="PF07848">
    <property type="entry name" value="PaaX"/>
    <property type="match status" value="1"/>
</dbReference>